<sequence>MTDQQQYEAETDAALAAGQRPTTAAVRKIEREQIRYRMLEHSPGVHCWDSEDSRFLICEANHRNPDISFFLRKIEREQIRYRMLEHSPGVHCWDSEDSRFLICEANHRNPDIGPNYLLSMFVTSEYGLQMQDLQPKSLRCESLLAMAVPYLYFIKKTDNDDEDTEYEKSLGRLLIRRLLREFVGLEDSDKSTREVALGKFPSVKLFRLMLSLRMEKF</sequence>
<protein>
    <recommendedName>
        <fullName evidence="1">IFT140 second beta-propeller domain-containing protein</fullName>
    </recommendedName>
</protein>
<evidence type="ECO:0000259" key="1">
    <source>
        <dbReference type="Pfam" id="PF23385"/>
    </source>
</evidence>
<accession>A0A0M3IML5</accession>
<dbReference type="InterPro" id="IPR056155">
    <property type="entry name" value="Beta-prop_IFT140_2nd"/>
</dbReference>
<dbReference type="WBParaSite" id="ALUE_0001999301-mRNA-1">
    <property type="protein sequence ID" value="ALUE_0001999301-mRNA-1"/>
    <property type="gene ID" value="ALUE_0001999301"/>
</dbReference>
<dbReference type="Pfam" id="PF23385">
    <property type="entry name" value="Beta-prop_IFT140_2nd"/>
    <property type="match status" value="1"/>
</dbReference>
<dbReference type="Proteomes" id="UP000036681">
    <property type="component" value="Unplaced"/>
</dbReference>
<reference evidence="3" key="1">
    <citation type="submission" date="2017-02" db="UniProtKB">
        <authorList>
            <consortium name="WormBaseParasite"/>
        </authorList>
    </citation>
    <scope>IDENTIFICATION</scope>
</reference>
<proteinExistence type="predicted"/>
<name>A0A0M3IML5_ASCLU</name>
<keyword evidence="2" id="KW-1185">Reference proteome</keyword>
<organism evidence="2 3">
    <name type="scientific">Ascaris lumbricoides</name>
    <name type="common">Giant roundworm</name>
    <dbReference type="NCBI Taxonomy" id="6252"/>
    <lineage>
        <taxon>Eukaryota</taxon>
        <taxon>Metazoa</taxon>
        <taxon>Ecdysozoa</taxon>
        <taxon>Nematoda</taxon>
        <taxon>Chromadorea</taxon>
        <taxon>Rhabditida</taxon>
        <taxon>Spirurina</taxon>
        <taxon>Ascaridomorpha</taxon>
        <taxon>Ascaridoidea</taxon>
        <taxon>Ascarididae</taxon>
        <taxon>Ascaris</taxon>
    </lineage>
</organism>
<evidence type="ECO:0000313" key="2">
    <source>
        <dbReference type="Proteomes" id="UP000036681"/>
    </source>
</evidence>
<evidence type="ECO:0000313" key="3">
    <source>
        <dbReference type="WBParaSite" id="ALUE_0001999301-mRNA-1"/>
    </source>
</evidence>
<dbReference type="AlphaFoldDB" id="A0A0M3IML5"/>
<feature type="domain" description="IFT140 second beta-propeller" evidence="1">
    <location>
        <begin position="76"/>
        <end position="156"/>
    </location>
</feature>